<dbReference type="InterPro" id="IPR011256">
    <property type="entry name" value="Reg_factor_effector_dom_sf"/>
</dbReference>
<evidence type="ECO:0000256" key="1">
    <source>
        <dbReference type="SAM" id="MobiDB-lite"/>
    </source>
</evidence>
<dbReference type="Proteomes" id="UP000545493">
    <property type="component" value="Unassembled WGS sequence"/>
</dbReference>
<evidence type="ECO:0000259" key="2">
    <source>
        <dbReference type="SMART" id="SM00871"/>
    </source>
</evidence>
<name>A0A7X5ZPK0_9PSEU</name>
<feature type="region of interest" description="Disordered" evidence="1">
    <location>
        <begin position="137"/>
        <end position="157"/>
    </location>
</feature>
<dbReference type="RefSeq" id="WP_167167246.1">
    <property type="nucleotide sequence ID" value="NZ_JAAOYM010000001.1"/>
</dbReference>
<proteinExistence type="predicted"/>
<accession>A0A7X5ZPK0</accession>
<dbReference type="SUPFAM" id="SSF55136">
    <property type="entry name" value="Probable bacterial effector-binding domain"/>
    <property type="match status" value="1"/>
</dbReference>
<protein>
    <submittedName>
        <fullName evidence="3">Effector-binding domain-containing protein</fullName>
    </submittedName>
</protein>
<feature type="domain" description="AraC effector-binding" evidence="2">
    <location>
        <begin position="4"/>
        <end position="155"/>
    </location>
</feature>
<dbReference type="InterPro" id="IPR029442">
    <property type="entry name" value="GyrI-like"/>
</dbReference>
<organism evidence="3 4">
    <name type="scientific">Saccharomonospora amisosensis</name>
    <dbReference type="NCBI Taxonomy" id="1128677"/>
    <lineage>
        <taxon>Bacteria</taxon>
        <taxon>Bacillati</taxon>
        <taxon>Actinomycetota</taxon>
        <taxon>Actinomycetes</taxon>
        <taxon>Pseudonocardiales</taxon>
        <taxon>Pseudonocardiaceae</taxon>
        <taxon>Saccharomonospora</taxon>
    </lineage>
</organism>
<dbReference type="Pfam" id="PF06445">
    <property type="entry name" value="GyrI-like"/>
    <property type="match status" value="1"/>
</dbReference>
<evidence type="ECO:0000313" key="3">
    <source>
        <dbReference type="EMBL" id="NIJ10809.1"/>
    </source>
</evidence>
<keyword evidence="4" id="KW-1185">Reference proteome</keyword>
<dbReference type="InterPro" id="IPR010499">
    <property type="entry name" value="AraC_E-bd"/>
</dbReference>
<reference evidence="3 4" key="1">
    <citation type="submission" date="2020-03" db="EMBL/GenBank/DDBJ databases">
        <title>Sequencing the genomes of 1000 actinobacteria strains.</title>
        <authorList>
            <person name="Klenk H.-P."/>
        </authorList>
    </citation>
    <scope>NUCLEOTIDE SEQUENCE [LARGE SCALE GENOMIC DNA]</scope>
    <source>
        <strain evidence="3 4">DSM 45685</strain>
    </source>
</reference>
<comment type="caution">
    <text evidence="3">The sequence shown here is derived from an EMBL/GenBank/DDBJ whole genome shotgun (WGS) entry which is preliminary data.</text>
</comment>
<dbReference type="Gene3D" id="3.20.80.10">
    <property type="entry name" value="Regulatory factor, effector binding domain"/>
    <property type="match status" value="1"/>
</dbReference>
<dbReference type="AlphaFoldDB" id="A0A7X5ZPK0"/>
<dbReference type="EMBL" id="JAAOYM010000001">
    <property type="protein sequence ID" value="NIJ10809.1"/>
    <property type="molecule type" value="Genomic_DNA"/>
</dbReference>
<sequence>MMTYSISSETLPEQPTLVAEATLFVDEIGPWLGQVYQRIAEAIASRDSYPVGPPFARFRMLDDDRFAVEAGFPVPAPVEGLGDDVRSSALPGGTAAVTVHVGGYDEMEPAYEALASWVADHGGELAGEAWENYLTNPEEEPDPAAWRTEVVQPYQLG</sequence>
<evidence type="ECO:0000313" key="4">
    <source>
        <dbReference type="Proteomes" id="UP000545493"/>
    </source>
</evidence>
<dbReference type="SMART" id="SM00871">
    <property type="entry name" value="AraC_E_bind"/>
    <property type="match status" value="1"/>
</dbReference>
<gene>
    <name evidence="3" type="ORF">FHU38_001153</name>
</gene>